<gene>
    <name evidence="1" type="ORF">BKA00_001103</name>
</gene>
<evidence type="ECO:0000313" key="1">
    <source>
        <dbReference type="EMBL" id="MBB6394189.1"/>
    </source>
</evidence>
<dbReference type="RefSeq" id="WP_230298946.1">
    <property type="nucleotide sequence ID" value="NZ_JACHMQ010000001.1"/>
</dbReference>
<organism evidence="1 2">
    <name type="scientific">Actinomadura coerulea</name>
    <dbReference type="NCBI Taxonomy" id="46159"/>
    <lineage>
        <taxon>Bacteria</taxon>
        <taxon>Bacillati</taxon>
        <taxon>Actinomycetota</taxon>
        <taxon>Actinomycetes</taxon>
        <taxon>Streptosporangiales</taxon>
        <taxon>Thermomonosporaceae</taxon>
        <taxon>Actinomadura</taxon>
    </lineage>
</organism>
<proteinExistence type="predicted"/>
<evidence type="ECO:0008006" key="3">
    <source>
        <dbReference type="Google" id="ProtNLM"/>
    </source>
</evidence>
<protein>
    <recommendedName>
        <fullName evidence="3">Nuclear transport factor 2 family protein</fullName>
    </recommendedName>
</protein>
<accession>A0A7X0KXJ0</accession>
<dbReference type="Proteomes" id="UP000546324">
    <property type="component" value="Unassembled WGS sequence"/>
</dbReference>
<sequence>MNENDLFDLDGRRFAMVSSTASRVDPDAPTLFAYTEADGVVWGSYEGDTVVHGRFVGARRGAEVRLNYVHLTKRSADPVAGSSTNRIELLQDGRIRLVEEFRFDGDDTPQVSVCEEIVREGL</sequence>
<comment type="caution">
    <text evidence="1">The sequence shown here is derived from an EMBL/GenBank/DDBJ whole genome shotgun (WGS) entry which is preliminary data.</text>
</comment>
<dbReference type="InterPro" id="IPR058595">
    <property type="entry name" value="Avidin-like"/>
</dbReference>
<evidence type="ECO:0000313" key="2">
    <source>
        <dbReference type="Proteomes" id="UP000546324"/>
    </source>
</evidence>
<dbReference type="EMBL" id="JACHMQ010000001">
    <property type="protein sequence ID" value="MBB6394189.1"/>
    <property type="molecule type" value="Genomic_DNA"/>
</dbReference>
<dbReference type="AlphaFoldDB" id="A0A7X0KXJ0"/>
<keyword evidence="2" id="KW-1185">Reference proteome</keyword>
<dbReference type="Pfam" id="PF26421">
    <property type="entry name" value="Avidin_like"/>
    <property type="match status" value="1"/>
</dbReference>
<name>A0A7X0KXJ0_9ACTN</name>
<reference evidence="1 2" key="1">
    <citation type="submission" date="2020-08" db="EMBL/GenBank/DDBJ databases">
        <title>Sequencing the genomes of 1000 actinobacteria strains.</title>
        <authorList>
            <person name="Klenk H.-P."/>
        </authorList>
    </citation>
    <scope>NUCLEOTIDE SEQUENCE [LARGE SCALE GENOMIC DNA]</scope>
    <source>
        <strain evidence="1 2">DSM 43675</strain>
    </source>
</reference>